<dbReference type="SUPFAM" id="SSF46689">
    <property type="entry name" value="Homeodomain-like"/>
    <property type="match status" value="2"/>
</dbReference>
<dbReference type="SMART" id="SM00717">
    <property type="entry name" value="SANT"/>
    <property type="match status" value="2"/>
</dbReference>
<feature type="compositionally biased region" description="Basic residues" evidence="9">
    <location>
        <begin position="492"/>
        <end position="501"/>
    </location>
</feature>
<feature type="region of interest" description="Disordered" evidence="9">
    <location>
        <begin position="1355"/>
        <end position="1377"/>
    </location>
</feature>
<evidence type="ECO:0000313" key="13">
    <source>
        <dbReference type="Proteomes" id="UP000007879"/>
    </source>
</evidence>
<evidence type="ECO:0000256" key="8">
    <source>
        <dbReference type="SAM" id="Coils"/>
    </source>
</evidence>
<evidence type="ECO:0000259" key="10">
    <source>
        <dbReference type="PROSITE" id="PS50090"/>
    </source>
</evidence>
<dbReference type="InterPro" id="IPR017884">
    <property type="entry name" value="SANT_dom"/>
</dbReference>
<dbReference type="InterPro" id="IPR051571">
    <property type="entry name" value="N-CoR_corepressor"/>
</dbReference>
<keyword evidence="13" id="KW-1185">Reference proteome</keyword>
<feature type="region of interest" description="Disordered" evidence="9">
    <location>
        <begin position="933"/>
        <end position="975"/>
    </location>
</feature>
<evidence type="ECO:0000256" key="3">
    <source>
        <dbReference type="ARBA" id="ARBA00022771"/>
    </source>
</evidence>
<feature type="region of interest" description="Disordered" evidence="9">
    <location>
        <begin position="1194"/>
        <end position="1217"/>
    </location>
</feature>
<dbReference type="EnsemblMetazoa" id="XM_011406672.2">
    <property type="protein sequence ID" value="XP_011404974.2"/>
    <property type="gene ID" value="LOC105313338"/>
</dbReference>
<dbReference type="InterPro" id="IPR009057">
    <property type="entry name" value="Homeodomain-like_sf"/>
</dbReference>
<dbReference type="GO" id="GO:0005654">
    <property type="term" value="C:nucleoplasm"/>
    <property type="evidence" value="ECO:0007669"/>
    <property type="project" value="UniProtKB-ARBA"/>
</dbReference>
<dbReference type="OrthoDB" id="10258692at2759"/>
<feature type="coiled-coil region" evidence="8">
    <location>
        <begin position="303"/>
        <end position="330"/>
    </location>
</feature>
<feature type="compositionally biased region" description="Polar residues" evidence="9">
    <location>
        <begin position="823"/>
        <end position="833"/>
    </location>
</feature>
<feature type="compositionally biased region" description="Basic and acidic residues" evidence="9">
    <location>
        <begin position="1"/>
        <end position="16"/>
    </location>
</feature>
<comment type="similarity">
    <text evidence="1">Belongs to the N-CoR nuclear receptor corepressors family.</text>
</comment>
<keyword evidence="3" id="KW-0863">Zinc-finger</keyword>
<dbReference type="GO" id="GO:0000785">
    <property type="term" value="C:chromatin"/>
    <property type="evidence" value="ECO:0007669"/>
    <property type="project" value="TreeGrafter"/>
</dbReference>
<dbReference type="EnsemblMetazoa" id="Aqu2.1.27492_001">
    <property type="protein sequence ID" value="Aqu2.1.27492_001"/>
    <property type="gene ID" value="Aqu2.1.27492"/>
</dbReference>
<name>A0A1X7UIA0_AMPQE</name>
<feature type="domain" description="Myb-like" evidence="10">
    <location>
        <begin position="559"/>
        <end position="602"/>
    </location>
</feature>
<feature type="compositionally biased region" description="Basic and acidic residues" evidence="9">
    <location>
        <begin position="42"/>
        <end position="53"/>
    </location>
</feature>
<dbReference type="InterPro" id="IPR031557">
    <property type="entry name" value="N-CoR_GPS2_interact"/>
</dbReference>
<dbReference type="Pfam" id="PF15784">
    <property type="entry name" value="GPS2_interact"/>
    <property type="match status" value="1"/>
</dbReference>
<feature type="compositionally biased region" description="Low complexity" evidence="9">
    <location>
        <begin position="779"/>
        <end position="791"/>
    </location>
</feature>
<dbReference type="Pfam" id="PF00249">
    <property type="entry name" value="Myb_DNA-binding"/>
    <property type="match status" value="2"/>
</dbReference>
<keyword evidence="4" id="KW-0862">Zinc</keyword>
<feature type="region of interest" description="Disordered" evidence="9">
    <location>
        <begin position="492"/>
        <end position="553"/>
    </location>
</feature>
<protein>
    <submittedName>
        <fullName evidence="12">Uncharacterized protein</fullName>
    </submittedName>
</protein>
<keyword evidence="6" id="KW-0238">DNA-binding</keyword>
<dbReference type="STRING" id="400682.A0A1X7UIA0"/>
<feature type="compositionally biased region" description="Low complexity" evidence="9">
    <location>
        <begin position="533"/>
        <end position="545"/>
    </location>
</feature>
<feature type="domain" description="SANT" evidence="11">
    <location>
        <begin position="557"/>
        <end position="598"/>
    </location>
</feature>
<feature type="region of interest" description="Disordered" evidence="9">
    <location>
        <begin position="1152"/>
        <end position="1181"/>
    </location>
</feature>
<evidence type="ECO:0000256" key="2">
    <source>
        <dbReference type="ARBA" id="ARBA00022723"/>
    </source>
</evidence>
<dbReference type="GO" id="GO:0003677">
    <property type="term" value="F:DNA binding"/>
    <property type="evidence" value="ECO:0007669"/>
    <property type="project" value="UniProtKB-KW"/>
</dbReference>
<feature type="compositionally biased region" description="Acidic residues" evidence="9">
    <location>
        <begin position="665"/>
        <end position="687"/>
    </location>
</feature>
<feature type="region of interest" description="Disordered" evidence="9">
    <location>
        <begin position="779"/>
        <end position="854"/>
    </location>
</feature>
<reference evidence="12" key="2">
    <citation type="submission" date="2017-05" db="UniProtKB">
        <authorList>
            <consortium name="EnsemblMetazoa"/>
        </authorList>
    </citation>
    <scope>IDENTIFICATION</scope>
</reference>
<dbReference type="PROSITE" id="PS51293">
    <property type="entry name" value="SANT"/>
    <property type="match status" value="2"/>
</dbReference>
<dbReference type="InParanoid" id="A0A1X7UIA0"/>
<feature type="region of interest" description="Disordered" evidence="9">
    <location>
        <begin position="1"/>
        <end position="68"/>
    </location>
</feature>
<dbReference type="CDD" id="cd00167">
    <property type="entry name" value="SANT"/>
    <property type="match status" value="2"/>
</dbReference>
<feature type="compositionally biased region" description="Polar residues" evidence="9">
    <location>
        <begin position="1168"/>
        <end position="1181"/>
    </location>
</feature>
<feature type="compositionally biased region" description="Polar residues" evidence="9">
    <location>
        <begin position="1359"/>
        <end position="1368"/>
    </location>
</feature>
<evidence type="ECO:0000256" key="5">
    <source>
        <dbReference type="ARBA" id="ARBA00023054"/>
    </source>
</evidence>
<keyword evidence="2" id="KW-0479">Metal-binding</keyword>
<evidence type="ECO:0000313" key="12">
    <source>
        <dbReference type="EnsemblMetazoa" id="Aqu2.1.27492_001"/>
    </source>
</evidence>
<feature type="compositionally biased region" description="Basic and acidic residues" evidence="9">
    <location>
        <begin position="616"/>
        <end position="634"/>
    </location>
</feature>
<dbReference type="Gene3D" id="1.20.5.430">
    <property type="match status" value="1"/>
</dbReference>
<accession>A0A1X7UIA0</accession>
<dbReference type="InterPro" id="IPR001005">
    <property type="entry name" value="SANT/Myb"/>
</dbReference>
<proteinExistence type="inferred from homology"/>
<dbReference type="FunFam" id="1.10.10.60:FF:000012">
    <property type="entry name" value="Metastasis-associated 1 family, member 3"/>
    <property type="match status" value="1"/>
</dbReference>
<organism evidence="12">
    <name type="scientific">Amphimedon queenslandica</name>
    <name type="common">Sponge</name>
    <dbReference type="NCBI Taxonomy" id="400682"/>
    <lineage>
        <taxon>Eukaryota</taxon>
        <taxon>Metazoa</taxon>
        <taxon>Porifera</taxon>
        <taxon>Demospongiae</taxon>
        <taxon>Heteroscleromorpha</taxon>
        <taxon>Haplosclerida</taxon>
        <taxon>Niphatidae</taxon>
        <taxon>Amphimedon</taxon>
    </lineage>
</organism>
<dbReference type="KEGG" id="aqu:105313338"/>
<feature type="compositionally biased region" description="Polar residues" evidence="9">
    <location>
        <begin position="503"/>
        <end position="527"/>
    </location>
</feature>
<evidence type="ECO:0000256" key="9">
    <source>
        <dbReference type="SAM" id="MobiDB-lite"/>
    </source>
</evidence>
<evidence type="ECO:0000256" key="1">
    <source>
        <dbReference type="ARBA" id="ARBA00010097"/>
    </source>
</evidence>
<feature type="compositionally biased region" description="Low complexity" evidence="9">
    <location>
        <begin position="1200"/>
        <end position="1211"/>
    </location>
</feature>
<feature type="coiled-coil region" evidence="8">
    <location>
        <begin position="133"/>
        <end position="160"/>
    </location>
</feature>
<dbReference type="GO" id="GO:0008270">
    <property type="term" value="F:zinc ion binding"/>
    <property type="evidence" value="ECO:0007669"/>
    <property type="project" value="UniProtKB-KW"/>
</dbReference>
<gene>
    <name evidence="12" type="primary">105313338</name>
</gene>
<keyword evidence="7" id="KW-0539">Nucleus</keyword>
<reference evidence="13" key="1">
    <citation type="journal article" date="2010" name="Nature">
        <title>The Amphimedon queenslandica genome and the evolution of animal complexity.</title>
        <authorList>
            <person name="Srivastava M."/>
            <person name="Simakov O."/>
            <person name="Chapman J."/>
            <person name="Fahey B."/>
            <person name="Gauthier M.E."/>
            <person name="Mitros T."/>
            <person name="Richards G.S."/>
            <person name="Conaco C."/>
            <person name="Dacre M."/>
            <person name="Hellsten U."/>
            <person name="Larroux C."/>
            <person name="Putnam N.H."/>
            <person name="Stanke M."/>
            <person name="Adamska M."/>
            <person name="Darling A."/>
            <person name="Degnan S.M."/>
            <person name="Oakley T.H."/>
            <person name="Plachetzki D.C."/>
            <person name="Zhai Y."/>
            <person name="Adamski M."/>
            <person name="Calcino A."/>
            <person name="Cummins S.F."/>
            <person name="Goodstein D.M."/>
            <person name="Harris C."/>
            <person name="Jackson D.J."/>
            <person name="Leys S.P."/>
            <person name="Shu S."/>
            <person name="Woodcroft B.J."/>
            <person name="Vervoort M."/>
            <person name="Kosik K.S."/>
            <person name="Manning G."/>
            <person name="Degnan B.M."/>
            <person name="Rokhsar D.S."/>
        </authorList>
    </citation>
    <scope>NUCLEOTIDE SEQUENCE [LARGE SCALE GENOMIC DNA]</scope>
</reference>
<sequence length="1377" mass="149275">MESKSSGRRIELEHSTKPTASIDISPSMDRMERKRHHSSLSDFKEEEREESFTKKPHLTVDTSPNCQPLCEALSSNDSFYSGVAESDGVPIASGLSAYLEDIVSDEEPLEEPPPPSSPQSSKGPPESDPVRSKEELLQLMERVDREITSTEQQITVLEKRQEENSSISLTTPISSITTPSLTSAPPTSLINSSSSSVIASSVASASFTDPTHFSPSIHQQKMTDKRSVVDIVYNENRLKALNSQIAMFGPNNNKLGMGPLYYQPSDTEQFLRNKESHKVFLPKLLSYLKKKKIEKYRKELALCEEYESIYADWEKRIDRWTQSIKKKNRDSRSKELFEKAFPELRSKRDQLRDEAHSRVGVRSFGVVRSEAELNQLAYELYEQDEAKGRWQLTHAVLPPMLIEKRERRVQFINNNGLISDPMAVHRSTKTAHSWSDEEKAIFKDKFAQFPKNFEKISSFLPNKSMNECIRYYYLVKKKENFKQLIRRSSFKRRRLSKHHPSYHMNSGLHSSSLLGKTKPRLSSSDGGHSSAAPSVLTSPTSLPPVAIKSPPRVPDYDGWTDKEISSLKEGLCKYGRAWGKVYREVGGGKSATQCKQFYDTYCTDQQLQLNNALAEHSSKKNAEKVKKKMAEIKKASTLSSPVTVSKKVEKKPHPLTHPLATQEGGESEEESDGTETEEDEDEDESDSETTLTDSGSEETKTKDFKPLRFSSSSIDQVNSESLQSPLDIFLSAAEALSNTVPVEIALHDHTYSRPPMDLQGSSGLQLIAAAAAVVSPGLAKTAGSSGSKSTGFSITNKAPRGRPPSQQKRGSGYTHQKLAPTFLTPTSGTSHNISLDLKPTLRARSRSAPTDKLRPQIPLAAGKNLVAYPQPSVSKSHITPTVRGGAVMAGKDINLIATSGILRSSSSPSSSTASSPSSFIGVANGHLNSVDNASSTASPVMHPHLLTHTSSDGTSRISYPLVSSSSASKSHQRRDGPVLELNLGNLGNMALLLAATGSNQQAAFLLPPSTILNKQTLAMLQGSSVCLSDSGAATTFSIDTSSLTSNGSGGRLVKTDKELTSLSVGKGGVILSTTPTSSLPKDFSATVKGSVPLHLSAPLNVKDASTSMSPRSLSTIIIKDNNVTTSTATINSPVHVNTCAVTNSTHSDLVPSSGASNVFKQDGPQDLTAPTSTPTSPGDFSNLNLLSNLVAGLSKKPDHAPQTASATVTTPTTPPVKPNVLNFRKMESKIDHHKPAETNSHRLPPPTSSTYQTISSQQSLMLYARSLSMPLNSSATSSPEEVDSLEYATRGISELSKLLGGTDNGIDAPPTSSKVTSWSPDELLCNPFGDQGAPTSVHTITTSLTAATTDLLVPPPRQLSLSNRTPTPINALAEEKS</sequence>
<feature type="domain" description="SANT" evidence="11">
    <location>
        <begin position="434"/>
        <end position="480"/>
    </location>
</feature>
<dbReference type="PROSITE" id="PS50090">
    <property type="entry name" value="MYB_LIKE"/>
    <property type="match status" value="1"/>
</dbReference>
<feature type="region of interest" description="Disordered" evidence="9">
    <location>
        <begin position="615"/>
        <end position="704"/>
    </location>
</feature>
<evidence type="ECO:0000256" key="4">
    <source>
        <dbReference type="ARBA" id="ARBA00022833"/>
    </source>
</evidence>
<evidence type="ECO:0000256" key="6">
    <source>
        <dbReference type="ARBA" id="ARBA00023125"/>
    </source>
</evidence>
<evidence type="ECO:0000256" key="7">
    <source>
        <dbReference type="ARBA" id="ARBA00023242"/>
    </source>
</evidence>
<feature type="compositionally biased region" description="Polar residues" evidence="9">
    <location>
        <begin position="947"/>
        <end position="957"/>
    </location>
</feature>
<dbReference type="GO" id="GO:0032991">
    <property type="term" value="C:protein-containing complex"/>
    <property type="evidence" value="ECO:0007669"/>
    <property type="project" value="UniProtKB-ARBA"/>
</dbReference>
<dbReference type="PANTHER" id="PTHR13992:SF39">
    <property type="entry name" value="SMRTER, ISOFORM G"/>
    <property type="match status" value="1"/>
</dbReference>
<feature type="region of interest" description="Disordered" evidence="9">
    <location>
        <begin position="97"/>
        <end position="132"/>
    </location>
</feature>
<evidence type="ECO:0000259" key="11">
    <source>
        <dbReference type="PROSITE" id="PS51293"/>
    </source>
</evidence>
<dbReference type="PANTHER" id="PTHR13992">
    <property type="entry name" value="NUCLEAR RECEPTOR CO-REPRESSOR RELATED NCOR"/>
    <property type="match status" value="1"/>
</dbReference>
<dbReference type="GO" id="GO:0006357">
    <property type="term" value="P:regulation of transcription by RNA polymerase II"/>
    <property type="evidence" value="ECO:0007669"/>
    <property type="project" value="TreeGrafter"/>
</dbReference>
<dbReference type="Proteomes" id="UP000007879">
    <property type="component" value="Unassembled WGS sequence"/>
</dbReference>
<keyword evidence="5 8" id="KW-0175">Coiled coil</keyword>
<dbReference type="Gene3D" id="1.10.10.60">
    <property type="entry name" value="Homeodomain-like"/>
    <property type="match status" value="2"/>
</dbReference>